<dbReference type="SUPFAM" id="SSF51621">
    <property type="entry name" value="Phosphoenolpyruvate/pyruvate domain"/>
    <property type="match status" value="1"/>
</dbReference>
<keyword evidence="12" id="KW-1185">Reference proteome</keyword>
<keyword evidence="6 9" id="KW-0456">Lyase</keyword>
<gene>
    <name evidence="9" type="primary">ppc</name>
    <name evidence="11" type="ORF">MTO99_17275</name>
</gene>
<dbReference type="PRINTS" id="PR00150">
    <property type="entry name" value="PEPCARBXLASE"/>
</dbReference>
<dbReference type="InterPro" id="IPR015813">
    <property type="entry name" value="Pyrv/PenolPyrv_kinase-like_dom"/>
</dbReference>
<dbReference type="InterPro" id="IPR022805">
    <property type="entry name" value="PEP_COase_bac/pln-type"/>
</dbReference>
<dbReference type="Pfam" id="PF00311">
    <property type="entry name" value="PEPcase"/>
    <property type="match status" value="2"/>
</dbReference>
<evidence type="ECO:0000256" key="8">
    <source>
        <dbReference type="ARBA" id="ARBA00048995"/>
    </source>
</evidence>
<keyword evidence="5 9" id="KW-0460">Magnesium</keyword>
<comment type="subunit">
    <text evidence="9">Homotetramer.</text>
</comment>
<dbReference type="PANTHER" id="PTHR30523">
    <property type="entry name" value="PHOSPHOENOLPYRUVATE CARBOXYLASE"/>
    <property type="match status" value="1"/>
</dbReference>
<dbReference type="HAMAP" id="MF_00595">
    <property type="entry name" value="PEPcase_type1"/>
    <property type="match status" value="1"/>
</dbReference>
<proteinExistence type="inferred from homology"/>
<dbReference type="GO" id="GO:0008964">
    <property type="term" value="F:phosphoenolpyruvate carboxylase activity"/>
    <property type="evidence" value="ECO:0007669"/>
    <property type="project" value="UniProtKB-EC"/>
</dbReference>
<evidence type="ECO:0000256" key="4">
    <source>
        <dbReference type="ARBA" id="ARBA00022419"/>
    </source>
</evidence>
<organism evidence="11 12">
    <name type="scientific">Agromyces larvae</name>
    <dbReference type="NCBI Taxonomy" id="2929802"/>
    <lineage>
        <taxon>Bacteria</taxon>
        <taxon>Bacillati</taxon>
        <taxon>Actinomycetota</taxon>
        <taxon>Actinomycetes</taxon>
        <taxon>Micrococcales</taxon>
        <taxon>Microbacteriaceae</taxon>
        <taxon>Agromyces</taxon>
    </lineage>
</organism>
<evidence type="ECO:0000256" key="3">
    <source>
        <dbReference type="ARBA" id="ARBA00012305"/>
    </source>
</evidence>
<evidence type="ECO:0000256" key="10">
    <source>
        <dbReference type="PROSITE-ProRule" id="PRU10111"/>
    </source>
</evidence>
<dbReference type="InterPro" id="IPR021135">
    <property type="entry name" value="PEP_COase"/>
</dbReference>
<evidence type="ECO:0000256" key="2">
    <source>
        <dbReference type="ARBA" id="ARBA00008346"/>
    </source>
</evidence>
<evidence type="ECO:0000313" key="11">
    <source>
        <dbReference type="EMBL" id="UOE46181.1"/>
    </source>
</evidence>
<comment type="function">
    <text evidence="1 9">Forms oxaloacetate, a four-carbon dicarboxylic acid source for the tricarboxylic acid cycle.</text>
</comment>
<evidence type="ECO:0000313" key="12">
    <source>
        <dbReference type="Proteomes" id="UP000832097"/>
    </source>
</evidence>
<evidence type="ECO:0000256" key="5">
    <source>
        <dbReference type="ARBA" id="ARBA00022842"/>
    </source>
</evidence>
<evidence type="ECO:0000256" key="7">
    <source>
        <dbReference type="ARBA" id="ARBA00023300"/>
    </source>
</evidence>
<dbReference type="Gene3D" id="1.20.1440.90">
    <property type="entry name" value="Phosphoenolpyruvate/pyruvate domain"/>
    <property type="match status" value="1"/>
</dbReference>
<name>A0ABY4C7U1_9MICO</name>
<feature type="active site" evidence="9">
    <location>
        <position position="543"/>
    </location>
</feature>
<dbReference type="EC" id="4.1.1.31" evidence="3 9"/>
<dbReference type="EMBL" id="CP094528">
    <property type="protein sequence ID" value="UOE46181.1"/>
    <property type="molecule type" value="Genomic_DNA"/>
</dbReference>
<keyword evidence="7 9" id="KW-0120">Carbon dioxide fixation</keyword>
<reference evidence="11 12" key="1">
    <citation type="submission" date="2022-03" db="EMBL/GenBank/DDBJ databases">
        <title>Mucilaginibacter sp. isolated from the gut of Protaetia brevitarsis seulensis larvae.</title>
        <authorList>
            <person name="Won M."/>
            <person name="Kim S.-J."/>
            <person name="Kwon S.-W."/>
        </authorList>
    </citation>
    <scope>NUCLEOTIDE SEQUENCE [LARGE SCALE GENOMIC DNA]</scope>
    <source>
        <strain evidence="11 12">CFWR-12</strain>
    </source>
</reference>
<sequence length="876" mass="94990">MRVEVDAALRADVSLLGGLLGRVLVEAGGAELLDDVERLRGLAIAGYEGDSEAFGIAEGLVEGFTPDRAEQVARAFTVYFHLANLAEEHHRVRVLRERDAAGAPEADGLADAVARLEQEVGADEARRRLDALRFHPVFTAHPTEARRRAVASGIRRIADLLARRDGAAPGALTTADLDRRLLEEIDVLWRTSPIRTTRPTPLDEVRTAMSIFDQTVFEIVPRVYRLLDDWLLGDRAGLDAPQAPAFVRFGSWIGADRDGNPFVTAEVTEQAAAVQAEHVLLGLERAATRIGRTLTLDSADTPPSTELVDLAARQTALAPDVASQIGVRAPHEPHRRALLVIAARIAATREHSAGGAAHGSALAYASPEDLLADLRTVQGSLRSSGAARSANGELQHLIWQVETFGFHLAELEVRQHSKVHRQALDEVRAGGEQSDQTREVLDVFRTITRLQQRYGVRAARRYIVSFTQSTDDLANVYELAAAALGSAEDAPVLDVIPLFETFADLDAATGILDGLITLPQVQARLEASGRKLEVMLGYSDSSKDVGPVSATLALHAAQARIARWAARNDIELTLFHGRGGALGRGGGPANEAVLAQPPGSVDGRFKVTEQGEVIFAHYGDQAIAVRHVEQMAAATLLASAPSNEARTREAADRFAELGSRLDEVSRARFFELVKADGFAPWFAQVTPMEEVGLLALGSRPARRGLSVESLEDLRAIPWVFAWTQARINLTGWFGLGSALAAIEDDALLREAYAEWPLFASMIDNVEMSLAKTDVRLAERYLALGDRPELASLVLDELALTREQVLRTAGHAELLARRPVLRRAVRLRSPYVDALSLLQLRALRSVRADGRVDPVDADRRLLLLTVNGIAAGLQNTG</sequence>
<accession>A0ABY4C7U1</accession>
<protein>
    <recommendedName>
        <fullName evidence="4 9">Phosphoenolpyruvate carboxylase</fullName>
        <shortName evidence="9">PEPC</shortName>
        <shortName evidence="9">PEPCase</shortName>
        <ecNumber evidence="3 9">4.1.1.31</ecNumber>
    </recommendedName>
</protein>
<evidence type="ECO:0000256" key="9">
    <source>
        <dbReference type="HAMAP-Rule" id="MF_00595"/>
    </source>
</evidence>
<dbReference type="PROSITE" id="PS00781">
    <property type="entry name" value="PEPCASE_1"/>
    <property type="match status" value="1"/>
</dbReference>
<evidence type="ECO:0000256" key="1">
    <source>
        <dbReference type="ARBA" id="ARBA00003670"/>
    </source>
</evidence>
<feature type="active site" evidence="9 10">
    <location>
        <position position="141"/>
    </location>
</feature>
<comment type="similarity">
    <text evidence="2 9">Belongs to the PEPCase type 1 family.</text>
</comment>
<dbReference type="InterPro" id="IPR018129">
    <property type="entry name" value="PEP_COase_Lys_AS"/>
</dbReference>
<evidence type="ECO:0000256" key="6">
    <source>
        <dbReference type="ARBA" id="ARBA00023239"/>
    </source>
</evidence>
<comment type="catalytic activity">
    <reaction evidence="8 9">
        <text>oxaloacetate + phosphate = phosphoenolpyruvate + hydrogencarbonate</text>
        <dbReference type="Rhea" id="RHEA:28370"/>
        <dbReference type="ChEBI" id="CHEBI:16452"/>
        <dbReference type="ChEBI" id="CHEBI:17544"/>
        <dbReference type="ChEBI" id="CHEBI:43474"/>
        <dbReference type="ChEBI" id="CHEBI:58702"/>
        <dbReference type="EC" id="4.1.1.31"/>
    </reaction>
</comment>
<dbReference type="Proteomes" id="UP000832097">
    <property type="component" value="Chromosome"/>
</dbReference>
<dbReference type="PANTHER" id="PTHR30523:SF6">
    <property type="entry name" value="PHOSPHOENOLPYRUVATE CARBOXYLASE"/>
    <property type="match status" value="1"/>
</dbReference>
<comment type="cofactor">
    <cofactor evidence="9">
        <name>Mg(2+)</name>
        <dbReference type="ChEBI" id="CHEBI:18420"/>
    </cofactor>
</comment>